<dbReference type="Proteomes" id="UP000033140">
    <property type="component" value="Unassembled WGS sequence"/>
</dbReference>
<dbReference type="InterPro" id="IPR011990">
    <property type="entry name" value="TPR-like_helical_dom_sf"/>
</dbReference>
<sequence length="216" mass="23260">MFRAGFGLIATSLSRSPPAVGRSAARAPAVYRTCFPKGKIAPSARFYASITKGANTLERGLAALEKHDLAEAVTLFDQAITENPTEAAQAYVLLGEAHWFAGEKTLASLAWEEALRSPDIAPVEAMATHCNLGGYHLLDQRPELAKKHYNAAVELDVGRQDGEIRFNLGVCLERMGDLEGAIKYYGEAKELGVEKAAQFLINAGAKNLAAKGKKEQ</sequence>
<keyword evidence="2" id="KW-0802">TPR repeat</keyword>
<protein>
    <submittedName>
        <fullName evidence="3">Uncharacterized protein</fullName>
    </submittedName>
</protein>
<dbReference type="Gene3D" id="1.25.40.10">
    <property type="entry name" value="Tetratricopeptide repeat domain"/>
    <property type="match status" value="2"/>
</dbReference>
<evidence type="ECO:0000256" key="2">
    <source>
        <dbReference type="ARBA" id="ARBA00022803"/>
    </source>
</evidence>
<dbReference type="RefSeq" id="XP_019024949.1">
    <property type="nucleotide sequence ID" value="XM_019170202.1"/>
</dbReference>
<keyword evidence="1" id="KW-0677">Repeat</keyword>
<evidence type="ECO:0000313" key="3">
    <source>
        <dbReference type="EMBL" id="GAO46959.1"/>
    </source>
</evidence>
<dbReference type="Pfam" id="PF13432">
    <property type="entry name" value="TPR_16"/>
    <property type="match status" value="1"/>
</dbReference>
<evidence type="ECO:0000313" key="4">
    <source>
        <dbReference type="Proteomes" id="UP000033140"/>
    </source>
</evidence>
<proteinExistence type="predicted"/>
<name>A0A0E9NAV9_SAICN</name>
<dbReference type="PANTHER" id="PTHR44858">
    <property type="entry name" value="TETRATRICOPEPTIDE REPEAT PROTEIN 6"/>
    <property type="match status" value="1"/>
</dbReference>
<dbReference type="OMA" id="ESARIWW"/>
<keyword evidence="4" id="KW-1185">Reference proteome</keyword>
<dbReference type="AlphaFoldDB" id="A0A0E9NAV9"/>
<reference evidence="3 4" key="1">
    <citation type="journal article" date="2011" name="J. Gen. Appl. Microbiol.">
        <title>Draft genome sequencing of the enigmatic yeast Saitoella complicata.</title>
        <authorList>
            <person name="Nishida H."/>
            <person name="Hamamoto M."/>
            <person name="Sugiyama J."/>
        </authorList>
    </citation>
    <scope>NUCLEOTIDE SEQUENCE [LARGE SCALE GENOMIC DNA]</scope>
    <source>
        <strain evidence="3 4">NRRL Y-17804</strain>
    </source>
</reference>
<evidence type="ECO:0000256" key="1">
    <source>
        <dbReference type="ARBA" id="ARBA00022737"/>
    </source>
</evidence>
<dbReference type="OrthoDB" id="1926212at2759"/>
<dbReference type="EMBL" id="BACD03000006">
    <property type="protein sequence ID" value="GAO46959.1"/>
    <property type="molecule type" value="Genomic_DNA"/>
</dbReference>
<accession>A0A0E9NAV9</accession>
<reference evidence="3 4" key="2">
    <citation type="journal article" date="2014" name="J. Gen. Appl. Microbiol.">
        <title>The early diverging ascomycetous budding yeast Saitoella complicata has three histone deacetylases belonging to the Clr6, Hos2, and Rpd3 lineages.</title>
        <authorList>
            <person name="Nishida H."/>
            <person name="Matsumoto T."/>
            <person name="Kondo S."/>
            <person name="Hamamoto M."/>
            <person name="Yoshikawa H."/>
        </authorList>
    </citation>
    <scope>NUCLEOTIDE SEQUENCE [LARGE SCALE GENOMIC DNA]</scope>
    <source>
        <strain evidence="3 4">NRRL Y-17804</strain>
    </source>
</reference>
<dbReference type="InterPro" id="IPR050498">
    <property type="entry name" value="Ycf3"/>
</dbReference>
<gene>
    <name evidence="3" type="ORF">G7K_1176-t1</name>
</gene>
<dbReference type="SUPFAM" id="SSF48452">
    <property type="entry name" value="TPR-like"/>
    <property type="match status" value="1"/>
</dbReference>
<dbReference type="PANTHER" id="PTHR44858:SF1">
    <property type="entry name" value="UDP-N-ACETYLGLUCOSAMINE--PEPTIDE N-ACETYLGLUCOSAMINYLTRANSFERASE SPINDLY-RELATED"/>
    <property type="match status" value="1"/>
</dbReference>
<reference evidence="3 4" key="3">
    <citation type="journal article" date="2015" name="Genome Announc.">
        <title>Draft Genome Sequence of the Archiascomycetous Yeast Saitoella complicata.</title>
        <authorList>
            <person name="Yamauchi K."/>
            <person name="Kondo S."/>
            <person name="Hamamoto M."/>
            <person name="Takahashi Y."/>
            <person name="Ogura Y."/>
            <person name="Hayashi T."/>
            <person name="Nishida H."/>
        </authorList>
    </citation>
    <scope>NUCLEOTIDE SEQUENCE [LARGE SCALE GENOMIC DNA]</scope>
    <source>
        <strain evidence="3 4">NRRL Y-17804</strain>
    </source>
</reference>
<organism evidence="3 4">
    <name type="scientific">Saitoella complicata (strain BCRC 22490 / CBS 7301 / JCM 7358 / NBRC 10748 / NRRL Y-17804)</name>
    <dbReference type="NCBI Taxonomy" id="698492"/>
    <lineage>
        <taxon>Eukaryota</taxon>
        <taxon>Fungi</taxon>
        <taxon>Dikarya</taxon>
        <taxon>Ascomycota</taxon>
        <taxon>Taphrinomycotina</taxon>
        <taxon>Taphrinomycotina incertae sedis</taxon>
        <taxon>Saitoella</taxon>
    </lineage>
</organism>
<dbReference type="InterPro" id="IPR019734">
    <property type="entry name" value="TPR_rpt"/>
</dbReference>
<comment type="caution">
    <text evidence="3">The sequence shown here is derived from an EMBL/GenBank/DDBJ whole genome shotgun (WGS) entry which is preliminary data.</text>
</comment>
<dbReference type="Pfam" id="PF13424">
    <property type="entry name" value="TPR_12"/>
    <property type="match status" value="1"/>
</dbReference>
<dbReference type="SMART" id="SM00028">
    <property type="entry name" value="TPR"/>
    <property type="match status" value="4"/>
</dbReference>